<gene>
    <name evidence="2" type="ORF">IRJ16_18085</name>
</gene>
<proteinExistence type="predicted"/>
<reference evidence="2" key="1">
    <citation type="submission" date="2020-10" db="EMBL/GenBank/DDBJ databases">
        <title>Mucilaginibacter mali sp. nov., isolated from rhizosphere soil of apple orchard.</title>
        <authorList>
            <person name="Lee J.-S."/>
            <person name="Kim H.S."/>
            <person name="Kim J.-S."/>
        </authorList>
    </citation>
    <scope>NUCLEOTIDE SEQUENCE</scope>
    <source>
        <strain evidence="2">KCTC 22746</strain>
    </source>
</reference>
<comment type="caution">
    <text evidence="2">The sequence shown here is derived from an EMBL/GenBank/DDBJ whole genome shotgun (WGS) entry which is preliminary data.</text>
</comment>
<sequence length="132" mass="15581">MKFVPGLPQVFDIWLKLHTYFVRPRVLDRVDEIELELKRWEQVRITAHKYGGLQFNYGDKEIGHIHGNGLLDMLFGRKVKEQLLMDGRVQDHHLFKNSGWISFYIRNAADGAYAIELLELRYSRLRAKPLSK</sequence>
<dbReference type="Proteomes" id="UP000622475">
    <property type="component" value="Unassembled WGS sequence"/>
</dbReference>
<dbReference type="Pfam" id="PF17648">
    <property type="entry name" value="Luciferase"/>
    <property type="match status" value="1"/>
</dbReference>
<name>A0A929PXF1_9SPHI</name>
<accession>A0A929PXF1</accession>
<dbReference type="EMBL" id="JADFFL010000008">
    <property type="protein sequence ID" value="MBE9663798.1"/>
    <property type="molecule type" value="Genomic_DNA"/>
</dbReference>
<dbReference type="AlphaFoldDB" id="A0A929PXF1"/>
<evidence type="ECO:0000259" key="1">
    <source>
        <dbReference type="Pfam" id="PF17648"/>
    </source>
</evidence>
<organism evidence="2 3">
    <name type="scientific">Mucilaginibacter myungsuensis</name>
    <dbReference type="NCBI Taxonomy" id="649104"/>
    <lineage>
        <taxon>Bacteria</taxon>
        <taxon>Pseudomonadati</taxon>
        <taxon>Bacteroidota</taxon>
        <taxon>Sphingobacteriia</taxon>
        <taxon>Sphingobacteriales</taxon>
        <taxon>Sphingobacteriaceae</taxon>
        <taxon>Mucilaginibacter</taxon>
    </lineage>
</organism>
<keyword evidence="3" id="KW-1185">Reference proteome</keyword>
<feature type="domain" description="Luciferase" evidence="1">
    <location>
        <begin position="60"/>
        <end position="120"/>
    </location>
</feature>
<protein>
    <submittedName>
        <fullName evidence="2">DUF5519 family protein</fullName>
    </submittedName>
</protein>
<evidence type="ECO:0000313" key="3">
    <source>
        <dbReference type="Proteomes" id="UP000622475"/>
    </source>
</evidence>
<dbReference type="InterPro" id="IPR040841">
    <property type="entry name" value="Luciferase_dom"/>
</dbReference>
<evidence type="ECO:0000313" key="2">
    <source>
        <dbReference type="EMBL" id="MBE9663798.1"/>
    </source>
</evidence>